<protein>
    <submittedName>
        <fullName evidence="1">Uncharacterized protein YxjI</fullName>
    </submittedName>
</protein>
<comment type="caution">
    <text evidence="1">The sequence shown here is derived from an EMBL/GenBank/DDBJ whole genome shotgun (WGS) entry which is preliminary data.</text>
</comment>
<dbReference type="SUPFAM" id="SSF54518">
    <property type="entry name" value="Tubby C-terminal domain-like"/>
    <property type="match status" value="1"/>
</dbReference>
<evidence type="ECO:0000313" key="2">
    <source>
        <dbReference type="Proteomes" id="UP000245433"/>
    </source>
</evidence>
<evidence type="ECO:0000313" key="1">
    <source>
        <dbReference type="EMBL" id="PVY84148.1"/>
    </source>
</evidence>
<keyword evidence="2" id="KW-1185">Reference proteome</keyword>
<dbReference type="InterPro" id="IPR025659">
    <property type="entry name" value="Tubby-like_C"/>
</dbReference>
<proteinExistence type="predicted"/>
<gene>
    <name evidence="1" type="ORF">C7384_10525</name>
</gene>
<accession>A0A2U1D935</accession>
<organism evidence="1 2">
    <name type="scientific">Convivina intestini</name>
    <dbReference type="NCBI Taxonomy" id="1505726"/>
    <lineage>
        <taxon>Bacteria</taxon>
        <taxon>Bacillati</taxon>
        <taxon>Bacillota</taxon>
        <taxon>Bacilli</taxon>
        <taxon>Lactobacillales</taxon>
        <taxon>Lactobacillaceae</taxon>
        <taxon>Convivina</taxon>
    </lineage>
</organism>
<dbReference type="RefSeq" id="WP_089938804.1">
    <property type="nucleotide sequence ID" value="NZ_CAKOEX010000004.1"/>
</dbReference>
<dbReference type="OrthoDB" id="2248181at2"/>
<reference evidence="1 2" key="1">
    <citation type="submission" date="2018-04" db="EMBL/GenBank/DDBJ databases">
        <title>Genomic Encyclopedia of Type Strains, Phase IV (KMG-IV): sequencing the most valuable type-strain genomes for metagenomic binning, comparative biology and taxonomic classification.</title>
        <authorList>
            <person name="Goeker M."/>
        </authorList>
    </citation>
    <scope>NUCLEOTIDE SEQUENCE [LARGE SCALE GENOMIC DNA]</scope>
    <source>
        <strain evidence="1 2">DSM 28795</strain>
    </source>
</reference>
<dbReference type="EMBL" id="QEKT01000005">
    <property type="protein sequence ID" value="PVY84148.1"/>
    <property type="molecule type" value="Genomic_DNA"/>
</dbReference>
<dbReference type="AlphaFoldDB" id="A0A2U1D935"/>
<dbReference type="Proteomes" id="UP000245433">
    <property type="component" value="Unassembled WGS sequence"/>
</dbReference>
<name>A0A2U1D935_9LACO</name>
<sequence>MEKYYLRHHRSQDDGINIVFDQNFQAVYLVAGRLGKKDDQLTVQSMSGEVLVRLRQLSYGLIPRFEISSPTETVASLNFHLGYFGDLIFVHQLNWMISGNFLTNHYVTYHLTKRLLSVKPELRPDGLYNQLTVLESNDDLPIHIAIAALLDLWSLKTNKINLALQRPFVPLNSYYNNFFEESNRG</sequence>